<sequence length="191" mass="19776">MTSFTGNKRPAADGEEQLTESQDVSKWQKTCDNASAGAAEGSAAAGAAAGGASASAPPTLFATTAAQQRQDVPRTIHITGAKGGRRGAGPGLCEMVLQPGQGLAELKKMIRQRFGKTPSERLGSLLLVNAEGQAGNAAKAADLVDGVKLRCTYTYAQGNIGNLTMMRGRGFGGGRFGGFGRMNMFDVFDLF</sequence>
<evidence type="ECO:0000256" key="1">
    <source>
        <dbReference type="SAM" id="MobiDB-lite"/>
    </source>
</evidence>
<evidence type="ECO:0000313" key="2">
    <source>
        <dbReference type="EMBL" id="KAK3285139.1"/>
    </source>
</evidence>
<dbReference type="AlphaFoldDB" id="A0AAE0LHN3"/>
<gene>
    <name evidence="2" type="ORF">CYMTET_7238</name>
</gene>
<proteinExistence type="predicted"/>
<feature type="region of interest" description="Disordered" evidence="1">
    <location>
        <begin position="1"/>
        <end position="35"/>
    </location>
</feature>
<dbReference type="Proteomes" id="UP001190700">
    <property type="component" value="Unassembled WGS sequence"/>
</dbReference>
<organism evidence="2 3">
    <name type="scientific">Cymbomonas tetramitiformis</name>
    <dbReference type="NCBI Taxonomy" id="36881"/>
    <lineage>
        <taxon>Eukaryota</taxon>
        <taxon>Viridiplantae</taxon>
        <taxon>Chlorophyta</taxon>
        <taxon>Pyramimonadophyceae</taxon>
        <taxon>Pyramimonadales</taxon>
        <taxon>Pyramimonadaceae</taxon>
        <taxon>Cymbomonas</taxon>
    </lineage>
</organism>
<comment type="caution">
    <text evidence="2">The sequence shown here is derived from an EMBL/GenBank/DDBJ whole genome shotgun (WGS) entry which is preliminary data.</text>
</comment>
<dbReference type="EMBL" id="LGRX02001950">
    <property type="protein sequence ID" value="KAK3285139.1"/>
    <property type="molecule type" value="Genomic_DNA"/>
</dbReference>
<feature type="compositionally biased region" description="Polar residues" evidence="1">
    <location>
        <begin position="19"/>
        <end position="33"/>
    </location>
</feature>
<name>A0AAE0LHN3_9CHLO</name>
<keyword evidence="3" id="KW-1185">Reference proteome</keyword>
<accession>A0AAE0LHN3</accession>
<protein>
    <submittedName>
        <fullName evidence="2">Uncharacterized protein</fullName>
    </submittedName>
</protein>
<evidence type="ECO:0000313" key="3">
    <source>
        <dbReference type="Proteomes" id="UP001190700"/>
    </source>
</evidence>
<reference evidence="2 3" key="1">
    <citation type="journal article" date="2015" name="Genome Biol. Evol.">
        <title>Comparative Genomics of a Bacterivorous Green Alga Reveals Evolutionary Causalities and Consequences of Phago-Mixotrophic Mode of Nutrition.</title>
        <authorList>
            <person name="Burns J.A."/>
            <person name="Paasch A."/>
            <person name="Narechania A."/>
            <person name="Kim E."/>
        </authorList>
    </citation>
    <scope>NUCLEOTIDE SEQUENCE [LARGE SCALE GENOMIC DNA]</scope>
    <source>
        <strain evidence="2 3">PLY_AMNH</strain>
    </source>
</reference>